<proteinExistence type="predicted"/>
<accession>A0A3B3ZHX0</accession>
<protein>
    <recommendedName>
        <fullName evidence="4">C-type lectin domain-containing protein</fullName>
    </recommendedName>
</protein>
<comment type="subcellular location">
    <subcellularLocation>
        <location evidence="1">Secreted</location>
    </subcellularLocation>
</comment>
<dbReference type="SMART" id="SM00034">
    <property type="entry name" value="CLECT"/>
    <property type="match status" value="1"/>
</dbReference>
<dbReference type="InterPro" id="IPR001304">
    <property type="entry name" value="C-type_lectin-like"/>
</dbReference>
<dbReference type="AlphaFoldDB" id="A0A3B3ZHX0"/>
<organism evidence="5 6">
    <name type="scientific">Periophthalmus magnuspinnatus</name>
    <dbReference type="NCBI Taxonomy" id="409849"/>
    <lineage>
        <taxon>Eukaryota</taxon>
        <taxon>Metazoa</taxon>
        <taxon>Chordata</taxon>
        <taxon>Craniata</taxon>
        <taxon>Vertebrata</taxon>
        <taxon>Euteleostomi</taxon>
        <taxon>Actinopterygii</taxon>
        <taxon>Neopterygii</taxon>
        <taxon>Teleostei</taxon>
        <taxon>Neoteleostei</taxon>
        <taxon>Acanthomorphata</taxon>
        <taxon>Gobiaria</taxon>
        <taxon>Gobiiformes</taxon>
        <taxon>Gobioidei</taxon>
        <taxon>Gobiidae</taxon>
        <taxon>Oxudercinae</taxon>
        <taxon>Periophthalmus</taxon>
    </lineage>
</organism>
<sequence>IVFLLLLGVSLGLAAPSEIQEVKLERGGCPMFWYSYNGHCYKYVATHTNWADAELQCVSQGANLVSIHSVEENNFVKNLIKNFDHKQGETWIGLSDIHKEQYWMWSDGWPLRFQLWNSGEPNNVAGNEHCVVINWSAEKNWNDFRCSENAPSVCATRKPVC</sequence>
<evidence type="ECO:0000259" key="4">
    <source>
        <dbReference type="PROSITE" id="PS50041"/>
    </source>
</evidence>
<keyword evidence="6" id="KW-1185">Reference proteome</keyword>
<reference evidence="5" key="2">
    <citation type="submission" date="2025-09" db="UniProtKB">
        <authorList>
            <consortium name="Ensembl"/>
        </authorList>
    </citation>
    <scope>IDENTIFICATION</scope>
</reference>
<dbReference type="PROSITE" id="PS00615">
    <property type="entry name" value="C_TYPE_LECTIN_1"/>
    <property type="match status" value="1"/>
</dbReference>
<reference evidence="5" key="1">
    <citation type="submission" date="2025-08" db="UniProtKB">
        <authorList>
            <consortium name="Ensembl"/>
        </authorList>
    </citation>
    <scope>IDENTIFICATION</scope>
</reference>
<dbReference type="PRINTS" id="PR01504">
    <property type="entry name" value="PNCREATITSAP"/>
</dbReference>
<dbReference type="Pfam" id="PF00059">
    <property type="entry name" value="Lectin_C"/>
    <property type="match status" value="1"/>
</dbReference>
<dbReference type="FunFam" id="3.10.100.10:FF:000087">
    <property type="entry name" value="Snaclec rhodocetin subunit delta"/>
    <property type="match status" value="1"/>
</dbReference>
<evidence type="ECO:0000256" key="3">
    <source>
        <dbReference type="ARBA" id="ARBA00023157"/>
    </source>
</evidence>
<keyword evidence="2" id="KW-0964">Secreted</keyword>
<dbReference type="Proteomes" id="UP000261520">
    <property type="component" value="Unplaced"/>
</dbReference>
<dbReference type="SUPFAM" id="SSF56436">
    <property type="entry name" value="C-type lectin-like"/>
    <property type="match status" value="1"/>
</dbReference>
<evidence type="ECO:0000256" key="1">
    <source>
        <dbReference type="ARBA" id="ARBA00004613"/>
    </source>
</evidence>
<evidence type="ECO:0000313" key="6">
    <source>
        <dbReference type="Proteomes" id="UP000261520"/>
    </source>
</evidence>
<evidence type="ECO:0000313" key="5">
    <source>
        <dbReference type="Ensembl" id="ENSPMGP00000004185.1"/>
    </source>
</evidence>
<dbReference type="Ensembl" id="ENSPMGT00000004446.1">
    <property type="protein sequence ID" value="ENSPMGP00000004185.1"/>
    <property type="gene ID" value="ENSPMGG00000003582.1"/>
</dbReference>
<dbReference type="PROSITE" id="PS50041">
    <property type="entry name" value="C_TYPE_LECTIN_2"/>
    <property type="match status" value="1"/>
</dbReference>
<dbReference type="Gene3D" id="3.10.100.10">
    <property type="entry name" value="Mannose-Binding Protein A, subunit A"/>
    <property type="match status" value="1"/>
</dbReference>
<dbReference type="PANTHER" id="PTHR22803">
    <property type="entry name" value="MANNOSE, PHOSPHOLIPASE, LECTIN RECEPTOR RELATED"/>
    <property type="match status" value="1"/>
</dbReference>
<dbReference type="InterPro" id="IPR016187">
    <property type="entry name" value="CTDL_fold"/>
</dbReference>
<dbReference type="GO" id="GO:0005576">
    <property type="term" value="C:extracellular region"/>
    <property type="evidence" value="ECO:0007669"/>
    <property type="project" value="UniProtKB-SubCell"/>
</dbReference>
<evidence type="ECO:0000256" key="2">
    <source>
        <dbReference type="ARBA" id="ARBA00022525"/>
    </source>
</evidence>
<dbReference type="STRING" id="409849.ENSPMGP00000004185"/>
<dbReference type="InterPro" id="IPR018378">
    <property type="entry name" value="C-type_lectin_CS"/>
</dbReference>
<dbReference type="InterPro" id="IPR016186">
    <property type="entry name" value="C-type_lectin-like/link_sf"/>
</dbReference>
<dbReference type="InterPro" id="IPR050111">
    <property type="entry name" value="C-type_lectin/snaclec_domain"/>
</dbReference>
<dbReference type="CDD" id="cd00037">
    <property type="entry name" value="CLECT"/>
    <property type="match status" value="1"/>
</dbReference>
<name>A0A3B3ZHX0_9GOBI</name>
<keyword evidence="3" id="KW-1015">Disulfide bond</keyword>
<feature type="domain" description="C-type lectin" evidence="4">
    <location>
        <begin position="36"/>
        <end position="155"/>
    </location>
</feature>